<evidence type="ECO:0000313" key="1">
    <source>
        <dbReference type="EMBL" id="AZA09761.1"/>
    </source>
</evidence>
<accession>A0A3G6IVF6</accession>
<dbReference type="AlphaFoldDB" id="A0A3G6IVF6"/>
<protein>
    <submittedName>
        <fullName evidence="1">Uncharacterized protein</fullName>
    </submittedName>
</protein>
<dbReference type="EMBL" id="CP033898">
    <property type="protein sequence ID" value="AZA09761.1"/>
    <property type="molecule type" value="Genomic_DNA"/>
</dbReference>
<keyword evidence="2" id="KW-1185">Reference proteome</keyword>
<organism evidence="1 2">
    <name type="scientific">Corynebacterium pseudopelargi</name>
    <dbReference type="NCBI Taxonomy" id="2080757"/>
    <lineage>
        <taxon>Bacteria</taxon>
        <taxon>Bacillati</taxon>
        <taxon>Actinomycetota</taxon>
        <taxon>Actinomycetes</taxon>
        <taxon>Mycobacteriales</taxon>
        <taxon>Corynebacteriaceae</taxon>
        <taxon>Corynebacterium</taxon>
    </lineage>
</organism>
<sequence length="114" mass="13674">MMMKIHPYVEVLETTDTKLTEKLIEEWRKETGATVPLWFEFFDDEDLFLVRATIVNMDHFPEVDSLFHYMCEHSDLSLHLDWDDTPETTTDFKMRYLDRPSGAPHPVLEDRYNF</sequence>
<evidence type="ECO:0000313" key="2">
    <source>
        <dbReference type="Proteomes" id="UP000271426"/>
    </source>
</evidence>
<dbReference type="KEGG" id="cpso:CPPEL_08285"/>
<proteinExistence type="predicted"/>
<name>A0A3G6IVF6_9CORY</name>
<dbReference type="OrthoDB" id="9761456at2"/>
<reference evidence="1 2" key="1">
    <citation type="submission" date="2018-11" db="EMBL/GenBank/DDBJ databases">
        <authorList>
            <person name="Kleinhagauer T."/>
            <person name="Glaeser S.P."/>
            <person name="Spergser J."/>
            <person name="Ruckert C."/>
            <person name="Kaempfer P."/>
            <person name="Busse H.-J."/>
        </authorList>
    </citation>
    <scope>NUCLEOTIDE SEQUENCE [LARGE SCALE GENOMIC DNA]</scope>
    <source>
        <strain evidence="1 2">812CH</strain>
    </source>
</reference>
<dbReference type="RefSeq" id="WP_123933409.1">
    <property type="nucleotide sequence ID" value="NZ_CP033898.1"/>
</dbReference>
<gene>
    <name evidence="1" type="ORF">CPPEL_08285</name>
</gene>
<dbReference type="Proteomes" id="UP000271426">
    <property type="component" value="Chromosome"/>
</dbReference>